<name>A0A177DMM8_ALTAL</name>
<dbReference type="RefSeq" id="XP_018386058.1">
    <property type="nucleotide sequence ID" value="XM_018528406.1"/>
</dbReference>
<dbReference type="KEGG" id="aalt:CC77DRAFT_1061215"/>
<keyword evidence="2" id="KW-1185">Reference proteome</keyword>
<sequence length="158" mass="17218">MPRTISLVVFNSPLFPAHWGLWIPHLSSDLHGTGTYLNATGDAAIGFTVEIERNYKVGADGRRYQLLPLGDVADEHVTDTQGDGSWSVDKIARDRLEEVVLGVEPPGPSLVATSGEGPRKRVEIRNCQTWIHDAVKALVEAGVMDHTALQNVENAPKN</sequence>
<proteinExistence type="predicted"/>
<protein>
    <submittedName>
        <fullName evidence="1">Uncharacterized protein</fullName>
    </submittedName>
</protein>
<dbReference type="VEuPathDB" id="FungiDB:CC77DRAFT_1061215"/>
<reference evidence="1 2" key="1">
    <citation type="submission" date="2016-05" db="EMBL/GenBank/DDBJ databases">
        <title>Comparative analysis of secretome profiles of manganese(II)-oxidizing ascomycete fungi.</title>
        <authorList>
            <consortium name="DOE Joint Genome Institute"/>
            <person name="Zeiner C.A."/>
            <person name="Purvine S.O."/>
            <person name="Zink E.M."/>
            <person name="Wu S."/>
            <person name="Pasa-Tolic L."/>
            <person name="Chaput D.L."/>
            <person name="Haridas S."/>
            <person name="Grigoriev I.V."/>
            <person name="Santelli C.M."/>
            <person name="Hansel C.M."/>
        </authorList>
    </citation>
    <scope>NUCLEOTIDE SEQUENCE [LARGE SCALE GENOMIC DNA]</scope>
    <source>
        <strain evidence="1 2">SRC1lrK2f</strain>
    </source>
</reference>
<accession>A0A177DMM8</accession>
<dbReference type="InterPro" id="IPR046670">
    <property type="entry name" value="DUF6540"/>
</dbReference>
<dbReference type="Pfam" id="PF20174">
    <property type="entry name" value="DUF6540"/>
    <property type="match status" value="1"/>
</dbReference>
<dbReference type="AlphaFoldDB" id="A0A177DMM8"/>
<dbReference type="EMBL" id="KV441478">
    <property type="protein sequence ID" value="OAG20637.1"/>
    <property type="molecule type" value="Genomic_DNA"/>
</dbReference>
<dbReference type="GeneID" id="29114000"/>
<evidence type="ECO:0000313" key="2">
    <source>
        <dbReference type="Proteomes" id="UP000077248"/>
    </source>
</evidence>
<dbReference type="STRING" id="5599.A0A177DMM8"/>
<evidence type="ECO:0000313" key="1">
    <source>
        <dbReference type="EMBL" id="OAG20637.1"/>
    </source>
</evidence>
<dbReference type="OMA" id="CQSWVVD"/>
<dbReference type="Proteomes" id="UP000077248">
    <property type="component" value="Unassembled WGS sequence"/>
</dbReference>
<organism evidence="1 2">
    <name type="scientific">Alternaria alternata</name>
    <name type="common">Alternaria rot fungus</name>
    <name type="synonym">Torula alternata</name>
    <dbReference type="NCBI Taxonomy" id="5599"/>
    <lineage>
        <taxon>Eukaryota</taxon>
        <taxon>Fungi</taxon>
        <taxon>Dikarya</taxon>
        <taxon>Ascomycota</taxon>
        <taxon>Pezizomycotina</taxon>
        <taxon>Dothideomycetes</taxon>
        <taxon>Pleosporomycetidae</taxon>
        <taxon>Pleosporales</taxon>
        <taxon>Pleosporineae</taxon>
        <taxon>Pleosporaceae</taxon>
        <taxon>Alternaria</taxon>
        <taxon>Alternaria sect. Alternaria</taxon>
        <taxon>Alternaria alternata complex</taxon>
    </lineage>
</organism>
<gene>
    <name evidence="1" type="ORF">CC77DRAFT_1061215</name>
</gene>